<accession>A0A8S9QVB6</accession>
<gene>
    <name evidence="1" type="ORF">F2Q69_00016612</name>
</gene>
<reference evidence="1" key="1">
    <citation type="submission" date="2019-12" db="EMBL/GenBank/DDBJ databases">
        <title>Genome sequencing and annotation of Brassica cretica.</title>
        <authorList>
            <person name="Studholme D.J."/>
            <person name="Sarris P."/>
        </authorList>
    </citation>
    <scope>NUCLEOTIDE SEQUENCE</scope>
    <source>
        <strain evidence="1">PFS-109/04</strain>
        <tissue evidence="1">Leaf</tissue>
    </source>
</reference>
<dbReference type="EMBL" id="QGKX02000996">
    <property type="protein sequence ID" value="KAF3552671.1"/>
    <property type="molecule type" value="Genomic_DNA"/>
</dbReference>
<comment type="caution">
    <text evidence="1">The sequence shown here is derived from an EMBL/GenBank/DDBJ whole genome shotgun (WGS) entry which is preliminary data.</text>
</comment>
<protein>
    <submittedName>
        <fullName evidence="1">Uncharacterized protein</fullName>
    </submittedName>
</protein>
<dbReference type="Proteomes" id="UP000712600">
    <property type="component" value="Unassembled WGS sequence"/>
</dbReference>
<dbReference type="AlphaFoldDB" id="A0A8S9QVB6"/>
<proteinExistence type="predicted"/>
<evidence type="ECO:0000313" key="2">
    <source>
        <dbReference type="Proteomes" id="UP000712600"/>
    </source>
</evidence>
<evidence type="ECO:0000313" key="1">
    <source>
        <dbReference type="EMBL" id="KAF3552671.1"/>
    </source>
</evidence>
<sequence length="105" mass="11690">MGYSSCIRQHPPLELGSAIDWVLQTQTPSQNPTSTIIKLLLQASVSYIWKGRSSHLFTQVSFSPASIRISIDRHLRVRLLALPPSSPPSMSSLFDLYFGYISSPL</sequence>
<organism evidence="1 2">
    <name type="scientific">Brassica cretica</name>
    <name type="common">Mustard</name>
    <dbReference type="NCBI Taxonomy" id="69181"/>
    <lineage>
        <taxon>Eukaryota</taxon>
        <taxon>Viridiplantae</taxon>
        <taxon>Streptophyta</taxon>
        <taxon>Embryophyta</taxon>
        <taxon>Tracheophyta</taxon>
        <taxon>Spermatophyta</taxon>
        <taxon>Magnoliopsida</taxon>
        <taxon>eudicotyledons</taxon>
        <taxon>Gunneridae</taxon>
        <taxon>Pentapetalae</taxon>
        <taxon>rosids</taxon>
        <taxon>malvids</taxon>
        <taxon>Brassicales</taxon>
        <taxon>Brassicaceae</taxon>
        <taxon>Brassiceae</taxon>
        <taxon>Brassica</taxon>
    </lineage>
</organism>
<name>A0A8S9QVB6_BRACR</name>